<proteinExistence type="predicted"/>
<sequence length="581" mass="65292">MKLFKWGLLPALSMVLFACSDSSSSSDSGANPPDTEIELSSCQAIDDENLNARVVQANAQVFEAFDAIDKSDFESLQAEIDSAKSIFEEALSQYPNSCAAQFGLGVTLLGNVVNDPLVDSVYKAYSTSETEVFHLFNMDIEGYFNAALQMSLKNEKGLFHDRAQTAIAERLLPKTDSATALFQNVLRAGNFLYKAENFTLDQGDLNIALGTVQVLNGLLTAVASLNLDASKDDSYNWYLNLYGVQKKYAFVDTLSPQEIAALTHATNLLKKNSPFLTVKSAWKASYSAIPETLDSAVENVKKGLLFKIATAGENPDAIFVVGDGEYADVSPDDLQKAIDVFESIQQGLRGTIPLELYGEEVAINAKKFFQITDGIQDFLPYFRFTDPSTWLDLPDVERGWTENWYFAALQDSVFIGQYEMMKQFKTIYPENFEYLDFYYYDYGFNGDNLYLAISYETEDDWNSVKVYFDGCDYRFETDEQAGTDSTQKFTLSDENCRMENGKAYYRTISDNFLDTDVLRFTDATGKETVSLMEIHAMPSEEKTAAFYAQNIIFPDPTFGGVFPQMTQEQIGRMIYNRFEEN</sequence>
<protein>
    <recommendedName>
        <fullName evidence="4">Lipoprotein</fullName>
    </recommendedName>
</protein>
<keyword evidence="3" id="KW-1185">Reference proteome</keyword>
<dbReference type="Proteomes" id="UP000184275">
    <property type="component" value="Unassembled WGS sequence"/>
</dbReference>
<accession>A0A1M6QA33</accession>
<dbReference type="EMBL" id="FRAW01000002">
    <property type="protein sequence ID" value="SHK17015.1"/>
    <property type="molecule type" value="Genomic_DNA"/>
</dbReference>
<gene>
    <name evidence="2" type="ORF">SAMN05720469_10211</name>
</gene>
<name>A0A1M6QA33_9BACT</name>
<feature type="chain" id="PRO_5009920294" description="Lipoprotein" evidence="1">
    <location>
        <begin position="21"/>
        <end position="581"/>
    </location>
</feature>
<dbReference type="AlphaFoldDB" id="A0A1M6QA33"/>
<reference evidence="3" key="1">
    <citation type="submission" date="2016-11" db="EMBL/GenBank/DDBJ databases">
        <authorList>
            <person name="Varghese N."/>
            <person name="Submissions S."/>
        </authorList>
    </citation>
    <scope>NUCLEOTIDE SEQUENCE [LARGE SCALE GENOMIC DNA]</scope>
    <source>
        <strain evidence="3">UWOS</strain>
    </source>
</reference>
<evidence type="ECO:0008006" key="4">
    <source>
        <dbReference type="Google" id="ProtNLM"/>
    </source>
</evidence>
<dbReference type="RefSeq" id="WP_073301965.1">
    <property type="nucleotide sequence ID" value="NZ_FRAW01000002.1"/>
</dbReference>
<dbReference type="PROSITE" id="PS51257">
    <property type="entry name" value="PROKAR_LIPOPROTEIN"/>
    <property type="match status" value="1"/>
</dbReference>
<evidence type="ECO:0000313" key="3">
    <source>
        <dbReference type="Proteomes" id="UP000184275"/>
    </source>
</evidence>
<keyword evidence="1" id="KW-0732">Signal</keyword>
<evidence type="ECO:0000256" key="1">
    <source>
        <dbReference type="SAM" id="SignalP"/>
    </source>
</evidence>
<evidence type="ECO:0000313" key="2">
    <source>
        <dbReference type="EMBL" id="SHK17015.1"/>
    </source>
</evidence>
<organism evidence="2 3">
    <name type="scientific">Fibrobacter intestinalis</name>
    <dbReference type="NCBI Taxonomy" id="28122"/>
    <lineage>
        <taxon>Bacteria</taxon>
        <taxon>Pseudomonadati</taxon>
        <taxon>Fibrobacterota</taxon>
        <taxon>Fibrobacteria</taxon>
        <taxon>Fibrobacterales</taxon>
        <taxon>Fibrobacteraceae</taxon>
        <taxon>Fibrobacter</taxon>
    </lineage>
</organism>
<feature type="signal peptide" evidence="1">
    <location>
        <begin position="1"/>
        <end position="20"/>
    </location>
</feature>